<proteinExistence type="predicted"/>
<dbReference type="KEGG" id="lbc:LACBIDRAFT_318890"/>
<keyword evidence="2" id="KW-1185">Reference proteome</keyword>
<accession>B0D7C7</accession>
<reference evidence="1 2" key="1">
    <citation type="journal article" date="2008" name="Nature">
        <title>The genome of Laccaria bicolor provides insights into mycorrhizal symbiosis.</title>
        <authorList>
            <person name="Martin F."/>
            <person name="Aerts A."/>
            <person name="Ahren D."/>
            <person name="Brun A."/>
            <person name="Danchin E.G.J."/>
            <person name="Duchaussoy F."/>
            <person name="Gibon J."/>
            <person name="Kohler A."/>
            <person name="Lindquist E."/>
            <person name="Pereda V."/>
            <person name="Salamov A."/>
            <person name="Shapiro H.J."/>
            <person name="Wuyts J."/>
            <person name="Blaudez D."/>
            <person name="Buee M."/>
            <person name="Brokstein P."/>
            <person name="Canbaeck B."/>
            <person name="Cohen D."/>
            <person name="Courty P.E."/>
            <person name="Coutinho P.M."/>
            <person name="Delaruelle C."/>
            <person name="Detter J.C."/>
            <person name="Deveau A."/>
            <person name="DiFazio S."/>
            <person name="Duplessis S."/>
            <person name="Fraissinet-Tachet L."/>
            <person name="Lucic E."/>
            <person name="Frey-Klett P."/>
            <person name="Fourrey C."/>
            <person name="Feussner I."/>
            <person name="Gay G."/>
            <person name="Grimwood J."/>
            <person name="Hoegger P.J."/>
            <person name="Jain P."/>
            <person name="Kilaru S."/>
            <person name="Labbe J."/>
            <person name="Lin Y.C."/>
            <person name="Legue V."/>
            <person name="Le Tacon F."/>
            <person name="Marmeisse R."/>
            <person name="Melayah D."/>
            <person name="Montanini B."/>
            <person name="Muratet M."/>
            <person name="Nehls U."/>
            <person name="Niculita-Hirzel H."/>
            <person name="Oudot-Le Secq M.P."/>
            <person name="Peter M."/>
            <person name="Quesneville H."/>
            <person name="Rajashekar B."/>
            <person name="Reich M."/>
            <person name="Rouhier N."/>
            <person name="Schmutz J."/>
            <person name="Yin T."/>
            <person name="Chalot M."/>
            <person name="Henrissat B."/>
            <person name="Kuees U."/>
            <person name="Lucas S."/>
            <person name="Van de Peer Y."/>
            <person name="Podila G.K."/>
            <person name="Polle A."/>
            <person name="Pukkila P.J."/>
            <person name="Richardson P.M."/>
            <person name="Rouze P."/>
            <person name="Sanders I.R."/>
            <person name="Stajich J.E."/>
            <person name="Tunlid A."/>
            <person name="Tuskan G."/>
            <person name="Grigoriev I.V."/>
        </authorList>
    </citation>
    <scope>NUCLEOTIDE SEQUENCE [LARGE SCALE GENOMIC DNA]</scope>
    <source>
        <strain evidence="2">S238N-H82 / ATCC MYA-4686</strain>
    </source>
</reference>
<dbReference type="HOGENOM" id="CLU_2197414_0_0_1"/>
<dbReference type="RefSeq" id="XP_001879977.1">
    <property type="nucleotide sequence ID" value="XM_001879942.1"/>
</dbReference>
<evidence type="ECO:0000313" key="2">
    <source>
        <dbReference type="Proteomes" id="UP000001194"/>
    </source>
</evidence>
<dbReference type="GeneID" id="6075659"/>
<organism evidence="2">
    <name type="scientific">Laccaria bicolor (strain S238N-H82 / ATCC MYA-4686)</name>
    <name type="common">Bicoloured deceiver</name>
    <name type="synonym">Laccaria laccata var. bicolor</name>
    <dbReference type="NCBI Taxonomy" id="486041"/>
    <lineage>
        <taxon>Eukaryota</taxon>
        <taxon>Fungi</taxon>
        <taxon>Dikarya</taxon>
        <taxon>Basidiomycota</taxon>
        <taxon>Agaricomycotina</taxon>
        <taxon>Agaricomycetes</taxon>
        <taxon>Agaricomycetidae</taxon>
        <taxon>Agaricales</taxon>
        <taxon>Agaricineae</taxon>
        <taxon>Hydnangiaceae</taxon>
        <taxon>Laccaria</taxon>
    </lineage>
</organism>
<dbReference type="EMBL" id="DS547099">
    <property type="protein sequence ID" value="EDR09628.1"/>
    <property type="molecule type" value="Genomic_DNA"/>
</dbReference>
<dbReference type="InParanoid" id="B0D7C7"/>
<dbReference type="Proteomes" id="UP000001194">
    <property type="component" value="Unassembled WGS sequence"/>
</dbReference>
<protein>
    <submittedName>
        <fullName evidence="1">Predicted protein</fullName>
    </submittedName>
</protein>
<name>B0D7C7_LACBS</name>
<dbReference type="AlphaFoldDB" id="B0D7C7"/>
<gene>
    <name evidence="1" type="ORF">LACBIDRAFT_318890</name>
</gene>
<sequence>MVKINSILISLSSLRVFFRLFLGLSAAFLLLAPLPPGKPCHDCKFINQFRYPHGPHFQYPPRTSRTSLSIPIKRPCIEPKPIIITLTCVILSYRSCTLLASGYTRLCT</sequence>
<evidence type="ECO:0000313" key="1">
    <source>
        <dbReference type="EMBL" id="EDR09628.1"/>
    </source>
</evidence>